<evidence type="ECO:0000313" key="3">
    <source>
        <dbReference type="Proteomes" id="UP000242287"/>
    </source>
</evidence>
<dbReference type="AlphaFoldDB" id="A0A2A9NVG0"/>
<accession>A0A2A9NVG0</accession>
<dbReference type="STRING" id="703135.A0A2A9NVG0"/>
<evidence type="ECO:0008006" key="4">
    <source>
        <dbReference type="Google" id="ProtNLM"/>
    </source>
</evidence>
<keyword evidence="1" id="KW-0472">Membrane</keyword>
<dbReference type="OrthoDB" id="3239304at2759"/>
<protein>
    <recommendedName>
        <fullName evidence="4">MARVEL domain-containing protein</fullName>
    </recommendedName>
</protein>
<organism evidence="2 3">
    <name type="scientific">Amanita thiersii Skay4041</name>
    <dbReference type="NCBI Taxonomy" id="703135"/>
    <lineage>
        <taxon>Eukaryota</taxon>
        <taxon>Fungi</taxon>
        <taxon>Dikarya</taxon>
        <taxon>Basidiomycota</taxon>
        <taxon>Agaricomycotina</taxon>
        <taxon>Agaricomycetes</taxon>
        <taxon>Agaricomycetidae</taxon>
        <taxon>Agaricales</taxon>
        <taxon>Pluteineae</taxon>
        <taxon>Amanitaceae</taxon>
        <taxon>Amanita</taxon>
    </lineage>
</organism>
<feature type="transmembrane region" description="Helical" evidence="1">
    <location>
        <begin position="87"/>
        <end position="107"/>
    </location>
</feature>
<keyword evidence="3" id="KW-1185">Reference proteome</keyword>
<name>A0A2A9NVG0_9AGAR</name>
<feature type="transmembrane region" description="Helical" evidence="1">
    <location>
        <begin position="12"/>
        <end position="33"/>
    </location>
</feature>
<keyword evidence="1" id="KW-0812">Transmembrane</keyword>
<evidence type="ECO:0000313" key="2">
    <source>
        <dbReference type="EMBL" id="PFH51653.1"/>
    </source>
</evidence>
<feature type="transmembrane region" description="Helical" evidence="1">
    <location>
        <begin position="53"/>
        <end position="75"/>
    </location>
</feature>
<gene>
    <name evidence="2" type="ORF">AMATHDRAFT_142119</name>
</gene>
<dbReference type="EMBL" id="KZ301986">
    <property type="protein sequence ID" value="PFH51653.1"/>
    <property type="molecule type" value="Genomic_DNA"/>
</dbReference>
<dbReference type="Proteomes" id="UP000242287">
    <property type="component" value="Unassembled WGS sequence"/>
</dbReference>
<keyword evidence="1" id="KW-1133">Transmembrane helix</keyword>
<reference evidence="2 3" key="1">
    <citation type="submission" date="2014-02" db="EMBL/GenBank/DDBJ databases">
        <title>Transposable element dynamics among asymbiotic and ectomycorrhizal Amanita fungi.</title>
        <authorList>
            <consortium name="DOE Joint Genome Institute"/>
            <person name="Hess J."/>
            <person name="Skrede I."/>
            <person name="Wolfe B."/>
            <person name="LaButti K."/>
            <person name="Ohm R.A."/>
            <person name="Grigoriev I.V."/>
            <person name="Pringle A."/>
        </authorList>
    </citation>
    <scope>NUCLEOTIDE SEQUENCE [LARGE SCALE GENOMIC DNA]</scope>
    <source>
        <strain evidence="2 3">SKay4041</strain>
    </source>
</reference>
<sequence>MRTFCCCLPVRLGVFILTILGLAGGLILSVVGWEQVTHIRRNPLSTENSIALVLHSIMFTLLALISLLGFIGAIIKQRSLVSTFGMMLLVHLLVNVGIGIYAIYSMFRNNSKEIISACLDGQTDKESLEVCKSSAKVVQGIIITIYILVWLLQLFGFIIVIRYCHQLDDEEDELAKTKPGAVIGKPLTTYDSFGLGGSGLPYQNGIPVGPSRGHRSEV</sequence>
<proteinExistence type="predicted"/>
<feature type="transmembrane region" description="Helical" evidence="1">
    <location>
        <begin position="137"/>
        <end position="161"/>
    </location>
</feature>
<evidence type="ECO:0000256" key="1">
    <source>
        <dbReference type="SAM" id="Phobius"/>
    </source>
</evidence>